<keyword evidence="3" id="KW-1185">Reference proteome</keyword>
<dbReference type="Gene3D" id="3.30.70.100">
    <property type="match status" value="1"/>
</dbReference>
<evidence type="ECO:0000313" key="2">
    <source>
        <dbReference type="EMBL" id="GLY63624.1"/>
    </source>
</evidence>
<dbReference type="InterPro" id="IPR012577">
    <property type="entry name" value="NIPSNAP"/>
</dbReference>
<dbReference type="Proteomes" id="UP001165136">
    <property type="component" value="Unassembled WGS sequence"/>
</dbReference>
<dbReference type="Pfam" id="PF07978">
    <property type="entry name" value="NIPSNAP"/>
    <property type="match status" value="1"/>
</dbReference>
<comment type="caution">
    <text evidence="2">The sequence shown here is derived from an EMBL/GenBank/DDBJ whole genome shotgun (WGS) entry which is preliminary data.</text>
</comment>
<evidence type="ECO:0000259" key="1">
    <source>
        <dbReference type="Pfam" id="PF07978"/>
    </source>
</evidence>
<evidence type="ECO:0000313" key="3">
    <source>
        <dbReference type="Proteomes" id="UP001165136"/>
    </source>
</evidence>
<dbReference type="AlphaFoldDB" id="A0A9W6VEB6"/>
<accession>A0A9W6VEB6</accession>
<dbReference type="SUPFAM" id="SSF54909">
    <property type="entry name" value="Dimeric alpha+beta barrel"/>
    <property type="match status" value="1"/>
</dbReference>
<proteinExistence type="predicted"/>
<reference evidence="2" key="1">
    <citation type="submission" date="2023-03" db="EMBL/GenBank/DDBJ databases">
        <title>Amycolatopsis taiwanensis NBRC 103393.</title>
        <authorList>
            <person name="Ichikawa N."/>
            <person name="Sato H."/>
            <person name="Tonouchi N."/>
        </authorList>
    </citation>
    <scope>NUCLEOTIDE SEQUENCE</scope>
    <source>
        <strain evidence="2">NBRC 103393</strain>
    </source>
</reference>
<feature type="domain" description="NIPSNAP" evidence="1">
    <location>
        <begin position="10"/>
        <end position="104"/>
    </location>
</feature>
<dbReference type="EMBL" id="BSTI01000001">
    <property type="protein sequence ID" value="GLY63624.1"/>
    <property type="molecule type" value="Genomic_DNA"/>
</dbReference>
<gene>
    <name evidence="2" type="ORF">Atai01_02430</name>
</gene>
<sequence length="237" mass="26627">MPEDSRYGVVELRQYTLHPGQRDTLIELFDRELVEPQEAVGMHVIGQFRDLDDPDRFVWLRGFADMDSRLKGLTGFYGGPVWAAHRNAANATMIDSDDVLLLRPDSPFLPPQTPRPPVDSVLTPQSRVAITVCPLPAPDDGDFAQFFREAIVPALDACGGSPVAALRTEHSRNTFPKLPVREGENVFVWISTFDSASDYAEYAERLQKSDLPVQLRDRLADAPQELRLQPTSRSRLR</sequence>
<dbReference type="InterPro" id="IPR011008">
    <property type="entry name" value="Dimeric_a/b-barrel"/>
</dbReference>
<organism evidence="2 3">
    <name type="scientific">Amycolatopsis taiwanensis</name>
    <dbReference type="NCBI Taxonomy" id="342230"/>
    <lineage>
        <taxon>Bacteria</taxon>
        <taxon>Bacillati</taxon>
        <taxon>Actinomycetota</taxon>
        <taxon>Actinomycetes</taxon>
        <taxon>Pseudonocardiales</taxon>
        <taxon>Pseudonocardiaceae</taxon>
        <taxon>Amycolatopsis</taxon>
    </lineage>
</organism>
<protein>
    <submittedName>
        <fullName evidence="2">NIPSNAP family containing protein</fullName>
    </submittedName>
</protein>
<dbReference type="RefSeq" id="WP_285485558.1">
    <property type="nucleotide sequence ID" value="NZ_BSTI01000001.1"/>
</dbReference>
<name>A0A9W6VEB6_9PSEU</name>